<evidence type="ECO:0000313" key="3">
    <source>
        <dbReference type="Proteomes" id="UP000703269"/>
    </source>
</evidence>
<comment type="caution">
    <text evidence="2">The sequence shown here is derived from an EMBL/GenBank/DDBJ whole genome shotgun (WGS) entry which is preliminary data.</text>
</comment>
<keyword evidence="3" id="KW-1185">Reference proteome</keyword>
<dbReference type="EMBL" id="BPQB01000031">
    <property type="protein sequence ID" value="GJE93294.1"/>
    <property type="molecule type" value="Genomic_DNA"/>
</dbReference>
<protein>
    <submittedName>
        <fullName evidence="2">Uncharacterized protein</fullName>
    </submittedName>
</protein>
<keyword evidence="1" id="KW-0732">Signal</keyword>
<name>A0A9P3LG50_9APHY</name>
<feature type="chain" id="PRO_5040363905" evidence="1">
    <location>
        <begin position="20"/>
        <end position="139"/>
    </location>
</feature>
<dbReference type="AlphaFoldDB" id="A0A9P3LG50"/>
<dbReference type="OrthoDB" id="3043660at2759"/>
<organism evidence="2 3">
    <name type="scientific">Phanerochaete sordida</name>
    <dbReference type="NCBI Taxonomy" id="48140"/>
    <lineage>
        <taxon>Eukaryota</taxon>
        <taxon>Fungi</taxon>
        <taxon>Dikarya</taxon>
        <taxon>Basidiomycota</taxon>
        <taxon>Agaricomycotina</taxon>
        <taxon>Agaricomycetes</taxon>
        <taxon>Polyporales</taxon>
        <taxon>Phanerochaetaceae</taxon>
        <taxon>Phanerochaete</taxon>
    </lineage>
</organism>
<gene>
    <name evidence="2" type="ORF">PsYK624_094530</name>
</gene>
<dbReference type="Proteomes" id="UP000703269">
    <property type="component" value="Unassembled WGS sequence"/>
</dbReference>
<evidence type="ECO:0000256" key="1">
    <source>
        <dbReference type="SAM" id="SignalP"/>
    </source>
</evidence>
<feature type="signal peptide" evidence="1">
    <location>
        <begin position="1"/>
        <end position="19"/>
    </location>
</feature>
<reference evidence="2 3" key="1">
    <citation type="submission" date="2021-08" db="EMBL/GenBank/DDBJ databases">
        <title>Draft Genome Sequence of Phanerochaete sordida strain YK-624.</title>
        <authorList>
            <person name="Mori T."/>
            <person name="Dohra H."/>
            <person name="Suzuki T."/>
            <person name="Kawagishi H."/>
            <person name="Hirai H."/>
        </authorList>
    </citation>
    <scope>NUCLEOTIDE SEQUENCE [LARGE SCALE GENOMIC DNA]</scope>
    <source>
        <strain evidence="2 3">YK-624</strain>
    </source>
</reference>
<sequence>MQLLALTASALALAGSAVAQESARFGGVSVYPTTVKVGETFTVHYNSTTAVHQPKYYDAYIQGTDANGFIQPPYLLQRTVFPTDGTKNVYFNTTVPPIGLGQNVSHLIWAYVTYPVDNTPDAPLEYAGVSTGIYVDVPY</sequence>
<evidence type="ECO:0000313" key="2">
    <source>
        <dbReference type="EMBL" id="GJE93294.1"/>
    </source>
</evidence>
<accession>A0A9P3LG50</accession>
<proteinExistence type="predicted"/>